<keyword evidence="1" id="KW-0472">Membrane</keyword>
<protein>
    <submittedName>
        <fullName evidence="2">Uncharacterized protein</fullName>
    </submittedName>
</protein>
<gene>
    <name evidence="2" type="ORF">LCMAC103_00500</name>
</gene>
<dbReference type="EMBL" id="MK500335">
    <property type="protein sequence ID" value="QBK86721.1"/>
    <property type="molecule type" value="Genomic_DNA"/>
</dbReference>
<accession>A0A481YUZ4</accession>
<proteinExistence type="predicted"/>
<keyword evidence="1" id="KW-1133">Transmembrane helix</keyword>
<feature type="transmembrane region" description="Helical" evidence="1">
    <location>
        <begin position="154"/>
        <end position="187"/>
    </location>
</feature>
<feature type="transmembrane region" description="Helical" evidence="1">
    <location>
        <begin position="30"/>
        <end position="57"/>
    </location>
</feature>
<evidence type="ECO:0000256" key="1">
    <source>
        <dbReference type="SAM" id="Phobius"/>
    </source>
</evidence>
<evidence type="ECO:0000313" key="2">
    <source>
        <dbReference type="EMBL" id="QBK86721.1"/>
    </source>
</evidence>
<sequence length="213" mass="22334">MMDFNGFRSAGARKMGFSAGARKPTRDFDFWNLFLGACVVGTAIVLLAVAIASLAVVDTSPPSNTCTPSDSLPVPAAWLETSAAANIVFSVFTLAAFCVGACCCRGRNGVPPAAYPIAACAILFGLFWVAWNVVGVVVFADGLAACAFKHGDAVAIMIFIHIVLFADVMIQLLVSGAFVGLFAVVCCCGRRKSAPTLRNFENNSDDDFGATMI</sequence>
<organism evidence="2">
    <name type="scientific">Marseillevirus LCMAC103</name>
    <dbReference type="NCBI Taxonomy" id="2506604"/>
    <lineage>
        <taxon>Viruses</taxon>
        <taxon>Varidnaviria</taxon>
        <taxon>Bamfordvirae</taxon>
        <taxon>Nucleocytoviricota</taxon>
        <taxon>Megaviricetes</taxon>
        <taxon>Pimascovirales</taxon>
        <taxon>Pimascovirales incertae sedis</taxon>
        <taxon>Marseilleviridae</taxon>
    </lineage>
</organism>
<name>A0A481YUZ4_9VIRU</name>
<keyword evidence="1" id="KW-0812">Transmembrane</keyword>
<feature type="transmembrane region" description="Helical" evidence="1">
    <location>
        <begin position="77"/>
        <end position="101"/>
    </location>
</feature>
<feature type="transmembrane region" description="Helical" evidence="1">
    <location>
        <begin position="113"/>
        <end position="134"/>
    </location>
</feature>
<reference evidence="2" key="1">
    <citation type="journal article" date="2019" name="MBio">
        <title>Virus Genomes from Deep Sea Sediments Expand the Ocean Megavirome and Support Independent Origins of Viral Gigantism.</title>
        <authorList>
            <person name="Backstrom D."/>
            <person name="Yutin N."/>
            <person name="Jorgensen S.L."/>
            <person name="Dharamshi J."/>
            <person name="Homa F."/>
            <person name="Zaremba-Niedwiedzka K."/>
            <person name="Spang A."/>
            <person name="Wolf Y.I."/>
            <person name="Koonin E.V."/>
            <person name="Ettema T.J."/>
        </authorList>
    </citation>
    <scope>NUCLEOTIDE SEQUENCE</scope>
</reference>